<feature type="compositionally biased region" description="Low complexity" evidence="1">
    <location>
        <begin position="56"/>
        <end position="68"/>
    </location>
</feature>
<feature type="compositionally biased region" description="Low complexity" evidence="1">
    <location>
        <begin position="128"/>
        <end position="147"/>
    </location>
</feature>
<dbReference type="AlphaFoldDB" id="A0A8J2NXI6"/>
<evidence type="ECO:0000313" key="3">
    <source>
        <dbReference type="Proteomes" id="UP000708208"/>
    </source>
</evidence>
<gene>
    <name evidence="2" type="ORF">AFUS01_LOCUS7544</name>
</gene>
<accession>A0A8J2NXI6</accession>
<proteinExistence type="predicted"/>
<dbReference type="OrthoDB" id="6107953at2759"/>
<comment type="caution">
    <text evidence="2">The sequence shown here is derived from an EMBL/GenBank/DDBJ whole genome shotgun (WGS) entry which is preliminary data.</text>
</comment>
<dbReference type="EMBL" id="CAJVCH010051073">
    <property type="protein sequence ID" value="CAG7718125.1"/>
    <property type="molecule type" value="Genomic_DNA"/>
</dbReference>
<reference evidence="2" key="1">
    <citation type="submission" date="2021-06" db="EMBL/GenBank/DDBJ databases">
        <authorList>
            <person name="Hodson N. C."/>
            <person name="Mongue J. A."/>
            <person name="Jaron S. K."/>
        </authorList>
    </citation>
    <scope>NUCLEOTIDE SEQUENCE</scope>
</reference>
<feature type="compositionally biased region" description="Polar residues" evidence="1">
    <location>
        <begin position="182"/>
        <end position="205"/>
    </location>
</feature>
<feature type="region of interest" description="Disordered" evidence="1">
    <location>
        <begin position="106"/>
        <end position="237"/>
    </location>
</feature>
<feature type="compositionally biased region" description="Polar residues" evidence="1">
    <location>
        <begin position="115"/>
        <end position="126"/>
    </location>
</feature>
<sequence length="470" mass="50896">MLQIGPRESKGPPLALAGAMMKDKKPFTYTPGKIDLSEIRNPRMARRLLMNAQAEGVTSVPSSPSGNPSTPPIYLPPAALAAMNSAMAIPVLPQGAFNFRNKSVPKEKPEFMRSPSENQERQQAGMIQQMRGLQQQQQQQQRVQRGQSPSTSASTNTYNSLSSGSSDVNSRQSASYPHPGTTYMQSQQQLSTGNIGTETSRRSPSPLTPELHPRGPTGLGLRPTQTKATTPAPGQNLGSIYIPPNEHQMRQSIFSDRPPTSSVSPNSLQQAYEHTHATCSPMSESSLTTSLPASAQLTKAPTPWMNSYNRIQPLQPQQQPPSQSPLPASGNVGGQNVNVTPWGIGLSGTGPREPGELLHNLAHNNSSASGAAPPGRSSSAGFSPITNPLLPTPAGSPDSFSKQEANVGVQRLPREDSFYNYVPSQSKSFKVIQQITNDEARCEAMEEEETRKRDNQIRNIVIRDGEWFQM</sequence>
<evidence type="ECO:0000256" key="1">
    <source>
        <dbReference type="SAM" id="MobiDB-lite"/>
    </source>
</evidence>
<evidence type="ECO:0000313" key="2">
    <source>
        <dbReference type="EMBL" id="CAG7718125.1"/>
    </source>
</evidence>
<dbReference type="Proteomes" id="UP000708208">
    <property type="component" value="Unassembled WGS sequence"/>
</dbReference>
<organism evidence="2 3">
    <name type="scientific">Allacma fusca</name>
    <dbReference type="NCBI Taxonomy" id="39272"/>
    <lineage>
        <taxon>Eukaryota</taxon>
        <taxon>Metazoa</taxon>
        <taxon>Ecdysozoa</taxon>
        <taxon>Arthropoda</taxon>
        <taxon>Hexapoda</taxon>
        <taxon>Collembola</taxon>
        <taxon>Symphypleona</taxon>
        <taxon>Sminthuridae</taxon>
        <taxon>Allacma</taxon>
    </lineage>
</organism>
<feature type="region of interest" description="Disordered" evidence="1">
    <location>
        <begin position="303"/>
        <end position="406"/>
    </location>
</feature>
<feature type="compositionally biased region" description="Polar residues" evidence="1">
    <location>
        <begin position="223"/>
        <end position="237"/>
    </location>
</feature>
<keyword evidence="3" id="KW-1185">Reference proteome</keyword>
<feature type="region of interest" description="Disordered" evidence="1">
    <location>
        <begin position="52"/>
        <end position="71"/>
    </location>
</feature>
<protein>
    <submittedName>
        <fullName evidence="2">Uncharacterized protein</fullName>
    </submittedName>
</protein>
<feature type="compositionally biased region" description="Low complexity" evidence="1">
    <location>
        <begin position="160"/>
        <end position="170"/>
    </location>
</feature>
<feature type="compositionally biased region" description="Polar residues" evidence="1">
    <location>
        <begin position="148"/>
        <end position="159"/>
    </location>
</feature>
<name>A0A8J2NXI6_9HEXA</name>
<feature type="compositionally biased region" description="Low complexity" evidence="1">
    <location>
        <begin position="366"/>
        <end position="384"/>
    </location>
</feature>